<comment type="caution">
    <text evidence="1">The sequence shown here is derived from an EMBL/GenBank/DDBJ whole genome shotgun (WGS) entry which is preliminary data.</text>
</comment>
<dbReference type="Pfam" id="PF19460">
    <property type="entry name" value="DUF5997"/>
    <property type="match status" value="1"/>
</dbReference>
<evidence type="ECO:0000313" key="2">
    <source>
        <dbReference type="Proteomes" id="UP000317998"/>
    </source>
</evidence>
<dbReference type="EMBL" id="VFOM01000001">
    <property type="protein sequence ID" value="TQL48078.1"/>
    <property type="molecule type" value="Genomic_DNA"/>
</dbReference>
<dbReference type="InterPro" id="IPR046039">
    <property type="entry name" value="DUF5997"/>
</dbReference>
<keyword evidence="2" id="KW-1185">Reference proteome</keyword>
<dbReference type="AlphaFoldDB" id="A0A542YJ15"/>
<evidence type="ECO:0000313" key="1">
    <source>
        <dbReference type="EMBL" id="TQL48078.1"/>
    </source>
</evidence>
<dbReference type="OrthoDB" id="3389921at2"/>
<accession>A0A542YJ15</accession>
<dbReference type="Proteomes" id="UP000317998">
    <property type="component" value="Unassembled WGS sequence"/>
</dbReference>
<name>A0A542YJ15_9MICO</name>
<reference evidence="1 2" key="1">
    <citation type="submission" date="2019-06" db="EMBL/GenBank/DDBJ databases">
        <title>Sequencing the genomes of 1000 actinobacteria strains.</title>
        <authorList>
            <person name="Klenk H.-P."/>
        </authorList>
    </citation>
    <scope>NUCLEOTIDE SEQUENCE [LARGE SCALE GENOMIC DNA]</scope>
    <source>
        <strain evidence="1 2">DSM 26477</strain>
    </source>
</reference>
<protein>
    <submittedName>
        <fullName evidence="1">Uncharacterized protein</fullName>
    </submittedName>
</protein>
<proteinExistence type="predicted"/>
<sequence>MTEQTMKPATAAQKLGVYLPATPEAFQNNPITRSELNDLLESPPEWLAELRRSGPHPRSVVAGKLGVSNAGLARGGVTDALTTADITALLQTPPEWLVTERATQAKVREEKARIKAAPKK</sequence>
<gene>
    <name evidence="1" type="ORF">FB562_1159</name>
</gene>
<organism evidence="1 2">
    <name type="scientific">Homoserinimonas aerilata</name>
    <dbReference type="NCBI Taxonomy" id="1162970"/>
    <lineage>
        <taxon>Bacteria</taxon>
        <taxon>Bacillati</taxon>
        <taxon>Actinomycetota</taxon>
        <taxon>Actinomycetes</taxon>
        <taxon>Micrococcales</taxon>
        <taxon>Microbacteriaceae</taxon>
        <taxon>Homoserinimonas</taxon>
    </lineage>
</organism>